<dbReference type="Proteomes" id="UP000199476">
    <property type="component" value="Unassembled WGS sequence"/>
</dbReference>
<evidence type="ECO:0000259" key="2">
    <source>
        <dbReference type="Pfam" id="PF17289"/>
    </source>
</evidence>
<dbReference type="RefSeq" id="WP_159429902.1">
    <property type="nucleotide sequence ID" value="NZ_FNGO01000021.1"/>
</dbReference>
<dbReference type="AlphaFoldDB" id="A0A1G9RAM4"/>
<evidence type="ECO:0000313" key="3">
    <source>
        <dbReference type="EMBL" id="SDM20278.1"/>
    </source>
</evidence>
<evidence type="ECO:0000256" key="1">
    <source>
        <dbReference type="ARBA" id="ARBA00022612"/>
    </source>
</evidence>
<evidence type="ECO:0000313" key="4">
    <source>
        <dbReference type="Proteomes" id="UP000199476"/>
    </source>
</evidence>
<name>A0A1G9RAM4_9FIRM</name>
<feature type="domain" description="Terminase large subunit gp17-like C-terminal" evidence="2">
    <location>
        <begin position="310"/>
        <end position="454"/>
    </location>
</feature>
<dbReference type="Pfam" id="PF03237">
    <property type="entry name" value="Terminase_6N"/>
    <property type="match status" value="1"/>
</dbReference>
<sequence length="470" mass="53050">MELTSNKRDKICGKIIKQETKRLAARDKLKPFLEFESKGVWKTADHLEYMCEKLEAVERGEIDKLMIFMPPRHGKSEVASKKFPAWYLGRHPDREIILTSYAADLAYDFSRIARNTLWEQGLNIFGKELASDSKAVKKWNIEGYRGGLAAAGVGGPITGRGADVAIIDDPVKNWEEAASEVYREKVWNWYQTVLRTRLSPGGAIVLIMTRWHEDDLAGRLLEREAKKWEIINFPAIAEEKDILGREIGEVLWPDRYPQESIMDIKGTMLDRLFASLYQQKPRKDIENALWNYNMIQRSEKPGNFARIVVAVDPPASNSDTSSEAGIIAAGIDHEGQGYILEDRSLKASPGGWGKAAVKLYHELGADRIVAEINNGGDMVEHVIRSVDPMVSYKSVRASRGKSIRAEPIAALYEQKPPKVYHAGKFEKLENQMTCWVPGDESPDRLDALVWALSELMFKSRGGGYYTQNFA</sequence>
<keyword evidence="1" id="KW-1188">Viral release from host cell</keyword>
<reference evidence="3 4" key="1">
    <citation type="submission" date="2016-10" db="EMBL/GenBank/DDBJ databases">
        <authorList>
            <person name="de Groot N.N."/>
        </authorList>
    </citation>
    <scope>NUCLEOTIDE SEQUENCE [LARGE SCALE GENOMIC DNA]</scope>
    <source>
        <strain evidence="3 4">SLAS-1</strain>
    </source>
</reference>
<dbReference type="InterPro" id="IPR035421">
    <property type="entry name" value="Terminase_6C"/>
</dbReference>
<gene>
    <name evidence="3" type="ORF">SAMN04488692_12119</name>
</gene>
<protein>
    <recommendedName>
        <fullName evidence="2">Terminase large subunit gp17-like C-terminal domain-containing protein</fullName>
    </recommendedName>
</protein>
<dbReference type="OrthoDB" id="9771580at2"/>
<accession>A0A1G9RAM4</accession>
<organism evidence="3 4">
    <name type="scientific">Halarsenatibacter silvermanii</name>
    <dbReference type="NCBI Taxonomy" id="321763"/>
    <lineage>
        <taxon>Bacteria</taxon>
        <taxon>Bacillati</taxon>
        <taxon>Bacillota</taxon>
        <taxon>Clostridia</taxon>
        <taxon>Halanaerobiales</taxon>
        <taxon>Halarsenatibacteraceae</taxon>
        <taxon>Halarsenatibacter</taxon>
    </lineage>
</organism>
<proteinExistence type="predicted"/>
<keyword evidence="4" id="KW-1185">Reference proteome</keyword>
<dbReference type="STRING" id="321763.SAMN04488692_12119"/>
<dbReference type="Pfam" id="PF17289">
    <property type="entry name" value="Terminase_6C"/>
    <property type="match status" value="1"/>
</dbReference>
<dbReference type="EMBL" id="FNGO01000021">
    <property type="protein sequence ID" value="SDM20278.1"/>
    <property type="molecule type" value="Genomic_DNA"/>
</dbReference>